<dbReference type="EMBL" id="DS985245">
    <property type="protein sequence ID" value="EDV24778.1"/>
    <property type="molecule type" value="Genomic_DNA"/>
</dbReference>
<reference evidence="12 13" key="1">
    <citation type="journal article" date="2008" name="Nature">
        <title>The Trichoplax genome and the nature of placozoans.</title>
        <authorList>
            <person name="Srivastava M."/>
            <person name="Begovic E."/>
            <person name="Chapman J."/>
            <person name="Putnam N.H."/>
            <person name="Hellsten U."/>
            <person name="Kawashima T."/>
            <person name="Kuo A."/>
            <person name="Mitros T."/>
            <person name="Salamov A."/>
            <person name="Carpenter M.L."/>
            <person name="Signorovitch A.Y."/>
            <person name="Moreno M.A."/>
            <person name="Kamm K."/>
            <person name="Grimwood J."/>
            <person name="Schmutz J."/>
            <person name="Shapiro H."/>
            <person name="Grigoriev I.V."/>
            <person name="Buss L.W."/>
            <person name="Schierwater B."/>
            <person name="Dellaporta S.L."/>
            <person name="Rokhsar D.S."/>
        </authorList>
    </citation>
    <scope>NUCLEOTIDE SEQUENCE [LARGE SCALE GENOMIC DNA]</scope>
    <source>
        <strain evidence="12 13">Grell-BS-1999</strain>
    </source>
</reference>
<dbReference type="GeneID" id="6754320"/>
<evidence type="ECO:0000256" key="8">
    <source>
        <dbReference type="SAM" id="Phobius"/>
    </source>
</evidence>
<dbReference type="InterPro" id="IPR013783">
    <property type="entry name" value="Ig-like_fold"/>
</dbReference>
<dbReference type="CTD" id="6754320"/>
<dbReference type="InterPro" id="IPR011641">
    <property type="entry name" value="Tyr-kin_ephrin_A/B_rcpt-like"/>
</dbReference>
<dbReference type="STRING" id="10228.B3RWZ0"/>
<evidence type="ECO:0000313" key="13">
    <source>
        <dbReference type="Proteomes" id="UP000009022"/>
    </source>
</evidence>
<feature type="domain" description="Eph LBD" evidence="11">
    <location>
        <begin position="17"/>
        <end position="210"/>
    </location>
</feature>
<organism evidence="12 13">
    <name type="scientific">Trichoplax adhaerens</name>
    <name type="common">Trichoplax reptans</name>
    <dbReference type="NCBI Taxonomy" id="10228"/>
    <lineage>
        <taxon>Eukaryota</taxon>
        <taxon>Metazoa</taxon>
        <taxon>Placozoa</taxon>
        <taxon>Uniplacotomia</taxon>
        <taxon>Trichoplacea</taxon>
        <taxon>Trichoplacidae</taxon>
        <taxon>Trichoplax</taxon>
    </lineage>
</organism>
<dbReference type="Pfam" id="PF07699">
    <property type="entry name" value="Ephrin_rec_like"/>
    <property type="match status" value="1"/>
</dbReference>
<dbReference type="InterPro" id="IPR036116">
    <property type="entry name" value="FN3_sf"/>
</dbReference>
<evidence type="ECO:0008006" key="14">
    <source>
        <dbReference type="Google" id="ProtNLM"/>
    </source>
</evidence>
<dbReference type="PANTHER" id="PTHR46877:SF14">
    <property type="entry name" value="RECEPTOR PROTEIN-TYROSINE KINASE"/>
    <property type="match status" value="1"/>
</dbReference>
<dbReference type="AlphaFoldDB" id="B3RWZ0"/>
<dbReference type="Gene3D" id="2.60.40.1770">
    <property type="entry name" value="ephrin a2 ectodomain"/>
    <property type="match status" value="1"/>
</dbReference>
<evidence type="ECO:0000256" key="1">
    <source>
        <dbReference type="ARBA" id="ARBA00004167"/>
    </source>
</evidence>
<feature type="transmembrane region" description="Helical" evidence="8">
    <location>
        <begin position="545"/>
        <end position="567"/>
    </location>
</feature>
<keyword evidence="6 8" id="KW-0472">Membrane</keyword>
<dbReference type="SMART" id="SM01411">
    <property type="entry name" value="Ephrin_rec_like"/>
    <property type="match status" value="1"/>
</dbReference>
<dbReference type="CDD" id="cd00063">
    <property type="entry name" value="FN3"/>
    <property type="match status" value="1"/>
</dbReference>
<keyword evidence="13" id="KW-1185">Reference proteome</keyword>
<keyword evidence="9" id="KW-0732">Signal</keyword>
<accession>B3RWZ0</accession>
<dbReference type="Gene3D" id="2.10.50.10">
    <property type="entry name" value="Tumor Necrosis Factor Receptor, subunit A, domain 2"/>
    <property type="match status" value="1"/>
</dbReference>
<evidence type="ECO:0000256" key="2">
    <source>
        <dbReference type="ARBA" id="ARBA00022692"/>
    </source>
</evidence>
<keyword evidence="5 8" id="KW-1133">Transmembrane helix</keyword>
<dbReference type="OMA" id="RSICFEN"/>
<evidence type="ECO:0000256" key="3">
    <source>
        <dbReference type="ARBA" id="ARBA00022741"/>
    </source>
</evidence>
<dbReference type="PROSITE" id="PS50853">
    <property type="entry name" value="FN3"/>
    <property type="match status" value="1"/>
</dbReference>
<feature type="chain" id="PRO_5002798402" description="Fibronectin type-III domain-containing protein" evidence="9">
    <location>
        <begin position="22"/>
        <end position="622"/>
    </location>
</feature>
<name>B3RWZ0_TRIAD</name>
<dbReference type="Proteomes" id="UP000009022">
    <property type="component" value="Unassembled WGS sequence"/>
</dbReference>
<protein>
    <recommendedName>
        <fullName evidence="14">Fibronectin type-III domain-containing protein</fullName>
    </recommendedName>
</protein>
<dbReference type="InterPro" id="IPR001090">
    <property type="entry name" value="Ephrin_rcpt_lig-bd_dom"/>
</dbReference>
<dbReference type="RefSeq" id="XP_002112668.1">
    <property type="nucleotide sequence ID" value="XM_002112632.1"/>
</dbReference>
<dbReference type="PANTHER" id="PTHR46877">
    <property type="entry name" value="EPH RECEPTOR A5"/>
    <property type="match status" value="1"/>
</dbReference>
<dbReference type="KEGG" id="tad:TRIADDRAFT_56934"/>
<dbReference type="eggNOG" id="KOG0196">
    <property type="taxonomic scope" value="Eukaryota"/>
</dbReference>
<dbReference type="InterPro" id="IPR050449">
    <property type="entry name" value="Ephrin_rcpt_TKs"/>
</dbReference>
<sequence>MVLILGYILQYFFLCITLTRSEQDTAVSEYQWSRWQSCSEEVLTNQTNNNDQLLWQLDNPIYMCDYSSDQISWLISPTFAVLPNKKITVHIQYIKAPNITVGDDSIPELQAIVVPSAKVSESQFCQQTSQVSDKYIQLKRESNIATELALEKEKNLKNHAHHLQNVEEMDMDIKSTPKLVYARLIIQNNRSCSQVNSVRIINTVCEKIIAEGAIFPESNPPSVQNGPKLVIGHCTGSVVANVSKPVAWCQPDGNWSHFINACRCPRGKERRQQYCVKCQINYYKPNSSALPCLPCPANTSTTVRGSVKCICNSKQIKLNSQLPCQPIPKCKVRFSSANTSSLIQVLSFGSRKTRAMTFRLQCRNCSVSGIQYNRNLKLKTRIKINSLLPNAMYVIKISPIVIANGKKYLKMPCATLKIKTKDGVPGAPRQVHVLQDKFYPLIYITWKPPRVSNGLIIKYRILCRRLLENHATLSTLAKEEIFVQEVDGVVQFANISHLRPRSHYSITISATTKLGQYGPQSYPAFIHIGPVISDDTKTDAIRLSLAPLIIGGFTAGAMLIAVLIVILKFGGIPKFSLNDGLSAICRNYWINNYCCCCRRRSAFSDTSDKNELDETDLEDTII</sequence>
<evidence type="ECO:0000256" key="7">
    <source>
        <dbReference type="ARBA" id="ARBA00023170"/>
    </source>
</evidence>
<evidence type="ECO:0000313" key="12">
    <source>
        <dbReference type="EMBL" id="EDV24778.1"/>
    </source>
</evidence>
<evidence type="ECO:0000259" key="10">
    <source>
        <dbReference type="PROSITE" id="PS50853"/>
    </source>
</evidence>
<dbReference type="OrthoDB" id="10253954at2759"/>
<dbReference type="GO" id="GO:0005886">
    <property type="term" value="C:plasma membrane"/>
    <property type="evidence" value="ECO:0000318"/>
    <property type="project" value="GO_Central"/>
</dbReference>
<evidence type="ECO:0000256" key="9">
    <source>
        <dbReference type="SAM" id="SignalP"/>
    </source>
</evidence>
<keyword evidence="3" id="KW-0547">Nucleotide-binding</keyword>
<keyword evidence="7" id="KW-0675">Receptor</keyword>
<dbReference type="Pfam" id="PF00041">
    <property type="entry name" value="fn3"/>
    <property type="match status" value="1"/>
</dbReference>
<gene>
    <name evidence="12" type="ORF">TRIADDRAFT_56934</name>
</gene>
<feature type="domain" description="Fibronectin type-III" evidence="10">
    <location>
        <begin position="427"/>
        <end position="531"/>
    </location>
</feature>
<evidence type="ECO:0000256" key="4">
    <source>
        <dbReference type="ARBA" id="ARBA00022840"/>
    </source>
</evidence>
<dbReference type="GO" id="GO:0005524">
    <property type="term" value="F:ATP binding"/>
    <property type="evidence" value="ECO:0007669"/>
    <property type="project" value="UniProtKB-KW"/>
</dbReference>
<proteinExistence type="predicted"/>
<dbReference type="PROSITE" id="PS51550">
    <property type="entry name" value="EPH_LBD"/>
    <property type="match status" value="1"/>
</dbReference>
<dbReference type="SMART" id="SM00060">
    <property type="entry name" value="FN3"/>
    <property type="match status" value="1"/>
</dbReference>
<dbReference type="SUPFAM" id="SSF49265">
    <property type="entry name" value="Fibronectin type III"/>
    <property type="match status" value="1"/>
</dbReference>
<keyword evidence="2 8" id="KW-0812">Transmembrane</keyword>
<keyword evidence="4" id="KW-0067">ATP-binding</keyword>
<feature type="signal peptide" evidence="9">
    <location>
        <begin position="1"/>
        <end position="21"/>
    </location>
</feature>
<evidence type="ECO:0000259" key="11">
    <source>
        <dbReference type="PROSITE" id="PS51550"/>
    </source>
</evidence>
<dbReference type="InParanoid" id="B3RWZ0"/>
<evidence type="ECO:0000256" key="6">
    <source>
        <dbReference type="ARBA" id="ARBA00023136"/>
    </source>
</evidence>
<comment type="subcellular location">
    <subcellularLocation>
        <location evidence="1">Membrane</location>
        <topology evidence="1">Single-pass membrane protein</topology>
    </subcellularLocation>
</comment>
<dbReference type="InterPro" id="IPR003961">
    <property type="entry name" value="FN3_dom"/>
</dbReference>
<dbReference type="PhylomeDB" id="B3RWZ0"/>
<dbReference type="HOGENOM" id="CLU_473568_0_0_1"/>
<evidence type="ECO:0000256" key="5">
    <source>
        <dbReference type="ARBA" id="ARBA00022989"/>
    </source>
</evidence>
<dbReference type="Gene3D" id="2.60.40.10">
    <property type="entry name" value="Immunoglobulins"/>
    <property type="match status" value="1"/>
</dbReference>